<feature type="domain" description="Band 7" evidence="3">
    <location>
        <begin position="34"/>
        <end position="195"/>
    </location>
</feature>
<keyword evidence="5" id="KW-1185">Reference proteome</keyword>
<organism evidence="4 5">
    <name type="scientific">Dokdonella ginsengisoli</name>
    <dbReference type="NCBI Taxonomy" id="363846"/>
    <lineage>
        <taxon>Bacteria</taxon>
        <taxon>Pseudomonadati</taxon>
        <taxon>Pseudomonadota</taxon>
        <taxon>Gammaproteobacteria</taxon>
        <taxon>Lysobacterales</taxon>
        <taxon>Rhodanobacteraceae</taxon>
        <taxon>Dokdonella</taxon>
    </lineage>
</organism>
<sequence length="303" mass="33722">MSRYRGPSGQFQPEKIVRDAAIAAVAVLLVWTFWPFRQVPTGSRGVRTQFGAIKGIESEGLVFVPPWQNVNLFSVRAEAAHIDKATGSTSDTQPVDTDLTVRYSILPDRVSEVYEKYSHNGDLSSYVQTATQEVFKAVTARYNAPDLIGKRAQVSNDILEQLRQKLEKYGAQVINIDMRTFAFSESYMKAINDKVTQEQLRLAAENKVRTVEAEQKQKVAVAEAEANALKAQADGEAYATIKAANAQAEALRVQNEALARSKEVLELRRIEVERTKAERWNGQLPTNIYAGTPIPFFDPQKGG</sequence>
<protein>
    <submittedName>
        <fullName evidence="4">Prohibitin family protein</fullName>
    </submittedName>
</protein>
<dbReference type="CDD" id="cd03401">
    <property type="entry name" value="SPFH_prohibitin"/>
    <property type="match status" value="1"/>
</dbReference>
<dbReference type="RefSeq" id="WP_380020138.1">
    <property type="nucleotide sequence ID" value="NZ_JBHSHD010000007.1"/>
</dbReference>
<dbReference type="InterPro" id="IPR001107">
    <property type="entry name" value="Band_7"/>
</dbReference>
<evidence type="ECO:0000256" key="2">
    <source>
        <dbReference type="SAM" id="Coils"/>
    </source>
</evidence>
<evidence type="ECO:0000313" key="4">
    <source>
        <dbReference type="EMBL" id="MFC4820297.1"/>
    </source>
</evidence>
<dbReference type="SMART" id="SM00244">
    <property type="entry name" value="PHB"/>
    <property type="match status" value="1"/>
</dbReference>
<evidence type="ECO:0000256" key="1">
    <source>
        <dbReference type="ARBA" id="ARBA00004167"/>
    </source>
</evidence>
<accession>A0ABV9QTX4</accession>
<dbReference type="PANTHER" id="PTHR23222">
    <property type="entry name" value="PROHIBITIN"/>
    <property type="match status" value="1"/>
</dbReference>
<dbReference type="EMBL" id="JBHSHD010000007">
    <property type="protein sequence ID" value="MFC4820297.1"/>
    <property type="molecule type" value="Genomic_DNA"/>
</dbReference>
<dbReference type="Gene3D" id="3.30.479.30">
    <property type="entry name" value="Band 7 domain"/>
    <property type="match status" value="1"/>
</dbReference>
<dbReference type="PANTHER" id="PTHR23222:SF0">
    <property type="entry name" value="PROHIBITIN 1"/>
    <property type="match status" value="1"/>
</dbReference>
<proteinExistence type="predicted"/>
<gene>
    <name evidence="4" type="ORF">ACFO6Q_08175</name>
</gene>
<evidence type="ECO:0000313" key="5">
    <source>
        <dbReference type="Proteomes" id="UP001595886"/>
    </source>
</evidence>
<name>A0ABV9QTX4_9GAMM</name>
<dbReference type="Proteomes" id="UP001595886">
    <property type="component" value="Unassembled WGS sequence"/>
</dbReference>
<evidence type="ECO:0000259" key="3">
    <source>
        <dbReference type="SMART" id="SM00244"/>
    </source>
</evidence>
<comment type="caution">
    <text evidence="4">The sequence shown here is derived from an EMBL/GenBank/DDBJ whole genome shotgun (WGS) entry which is preliminary data.</text>
</comment>
<dbReference type="InterPro" id="IPR000163">
    <property type="entry name" value="Prohibitin"/>
</dbReference>
<comment type="subcellular location">
    <subcellularLocation>
        <location evidence="1">Membrane</location>
        <topology evidence="1">Single-pass membrane protein</topology>
    </subcellularLocation>
</comment>
<feature type="coiled-coil region" evidence="2">
    <location>
        <begin position="212"/>
        <end position="268"/>
    </location>
</feature>
<reference evidence="5" key="1">
    <citation type="journal article" date="2019" name="Int. J. Syst. Evol. Microbiol.">
        <title>The Global Catalogue of Microorganisms (GCM) 10K type strain sequencing project: providing services to taxonomists for standard genome sequencing and annotation.</title>
        <authorList>
            <consortium name="The Broad Institute Genomics Platform"/>
            <consortium name="The Broad Institute Genome Sequencing Center for Infectious Disease"/>
            <person name="Wu L."/>
            <person name="Ma J."/>
        </authorList>
    </citation>
    <scope>NUCLEOTIDE SEQUENCE [LARGE SCALE GENOMIC DNA]</scope>
    <source>
        <strain evidence="5">CCUG 30340</strain>
    </source>
</reference>
<feature type="coiled-coil region" evidence="2">
    <location>
        <begin position="152"/>
        <end position="179"/>
    </location>
</feature>
<dbReference type="InterPro" id="IPR036013">
    <property type="entry name" value="Band_7/SPFH_dom_sf"/>
</dbReference>
<dbReference type="Pfam" id="PF01145">
    <property type="entry name" value="Band_7"/>
    <property type="match status" value="1"/>
</dbReference>
<dbReference type="SUPFAM" id="SSF117892">
    <property type="entry name" value="Band 7/SPFH domain"/>
    <property type="match status" value="1"/>
</dbReference>
<keyword evidence="2" id="KW-0175">Coiled coil</keyword>